<evidence type="ECO:0000313" key="2">
    <source>
        <dbReference type="EMBL" id="AOZ88069.1"/>
    </source>
</evidence>
<accession>A0AAC9IIH2</accession>
<reference evidence="2 3" key="1">
    <citation type="submission" date="2016-10" db="EMBL/GenBank/DDBJ databases">
        <title>Whole genome sequence of hyper active fibrinolysis bacterium Bacillus pumilus strain VV3 isolated from fermented rice.</title>
        <authorList>
            <person name="Mariadas V.A."/>
            <person name="Vijayaraghavan P."/>
            <person name="Dhandapani V."/>
        </authorList>
    </citation>
    <scope>NUCLEOTIDE SEQUENCE [LARGE SCALE GENOMIC DNA]</scope>
    <source>
        <strain evidence="2 3">VV3</strain>
    </source>
</reference>
<feature type="signal peptide" evidence="1">
    <location>
        <begin position="1"/>
        <end position="20"/>
    </location>
</feature>
<dbReference type="AlphaFoldDB" id="A0AAC9IIH2"/>
<proteinExistence type="predicted"/>
<dbReference type="RefSeq" id="WP_071167948.1">
    <property type="nucleotide sequence ID" value="NZ_CP017786.1"/>
</dbReference>
<gene>
    <name evidence="2" type="ORF">BK049_04750</name>
</gene>
<protein>
    <submittedName>
        <fullName evidence="2">Uncharacterized protein</fullName>
    </submittedName>
</protein>
<evidence type="ECO:0000256" key="1">
    <source>
        <dbReference type="SAM" id="SignalP"/>
    </source>
</evidence>
<sequence>MKKVISSVLLVLVLVSSAFAIPAPTSAKEFGSINLNKVHNLGKTGNTKIEKISYDQYVKEVSKSRGISKKEVQKSSTNLSKKQFSTAATKYSMHKMTIVQDVGFLYQPKVQIYAWTYASGSFVQFKYIEDIDLDRYSSLGSKHFAGKVKAKITSPTAIWWYVNGDFYNNGTTNVSISGSGSAAVKGVTVTGSFSVSKSSNHYKYWNNSGTKHR</sequence>
<evidence type="ECO:0000313" key="3">
    <source>
        <dbReference type="Proteomes" id="UP000177709"/>
    </source>
</evidence>
<dbReference type="KEGG" id="bxi:BK049_04750"/>
<feature type="chain" id="PRO_5042271651" evidence="1">
    <location>
        <begin position="21"/>
        <end position="213"/>
    </location>
</feature>
<organism evidence="2 3">
    <name type="scientific">Bacillus xiamenensis</name>
    <dbReference type="NCBI Taxonomy" id="1178537"/>
    <lineage>
        <taxon>Bacteria</taxon>
        <taxon>Bacillati</taxon>
        <taxon>Bacillota</taxon>
        <taxon>Bacilli</taxon>
        <taxon>Bacillales</taxon>
        <taxon>Bacillaceae</taxon>
        <taxon>Bacillus</taxon>
    </lineage>
</organism>
<dbReference type="EMBL" id="CP017786">
    <property type="protein sequence ID" value="AOZ88069.1"/>
    <property type="molecule type" value="Genomic_DNA"/>
</dbReference>
<name>A0AAC9IIH2_9BACI</name>
<dbReference type="Proteomes" id="UP000177709">
    <property type="component" value="Chromosome"/>
</dbReference>
<keyword evidence="1" id="KW-0732">Signal</keyword>